<name>A0A938XAU5_9CLOT</name>
<reference evidence="2" key="2">
    <citation type="journal article" date="2021" name="Sci. Rep.">
        <title>The distribution of antibiotic resistance genes in chicken gut microbiota commensals.</title>
        <authorList>
            <person name="Juricova H."/>
            <person name="Matiasovicova J."/>
            <person name="Kubasova T."/>
            <person name="Cejkova D."/>
            <person name="Rychlik I."/>
        </authorList>
    </citation>
    <scope>NUCLEOTIDE SEQUENCE</scope>
    <source>
        <strain evidence="2">An582</strain>
    </source>
</reference>
<accession>A0A938XAU5</accession>
<protein>
    <submittedName>
        <fullName evidence="2">Uncharacterized protein</fullName>
    </submittedName>
</protein>
<dbReference type="Proteomes" id="UP000705508">
    <property type="component" value="Unassembled WGS sequence"/>
</dbReference>
<keyword evidence="1" id="KW-0812">Transmembrane</keyword>
<comment type="caution">
    <text evidence="2">The sequence shown here is derived from an EMBL/GenBank/DDBJ whole genome shotgun (WGS) entry which is preliminary data.</text>
</comment>
<dbReference type="EMBL" id="JACJKS010000002">
    <property type="protein sequence ID" value="MBM6947495.1"/>
    <property type="molecule type" value="Genomic_DNA"/>
</dbReference>
<organism evidence="2 3">
    <name type="scientific">Mordavella massiliensis</name>
    <dbReference type="NCBI Taxonomy" id="1871024"/>
    <lineage>
        <taxon>Bacteria</taxon>
        <taxon>Bacillati</taxon>
        <taxon>Bacillota</taxon>
        <taxon>Clostridia</taxon>
        <taxon>Eubacteriales</taxon>
        <taxon>Clostridiaceae</taxon>
        <taxon>Mordavella</taxon>
    </lineage>
</organism>
<evidence type="ECO:0000256" key="1">
    <source>
        <dbReference type="SAM" id="Phobius"/>
    </source>
</evidence>
<proteinExistence type="predicted"/>
<evidence type="ECO:0000313" key="2">
    <source>
        <dbReference type="EMBL" id="MBM6947495.1"/>
    </source>
</evidence>
<keyword evidence="1" id="KW-0472">Membrane</keyword>
<feature type="transmembrane region" description="Helical" evidence="1">
    <location>
        <begin position="53"/>
        <end position="70"/>
    </location>
</feature>
<keyword evidence="1" id="KW-1133">Transmembrane helix</keyword>
<dbReference type="RefSeq" id="WP_204905541.1">
    <property type="nucleotide sequence ID" value="NZ_JACJKS010000002.1"/>
</dbReference>
<reference evidence="2" key="1">
    <citation type="submission" date="2020-08" db="EMBL/GenBank/DDBJ databases">
        <authorList>
            <person name="Cejkova D."/>
            <person name="Kubasova T."/>
            <person name="Jahodarova E."/>
            <person name="Rychlik I."/>
        </authorList>
    </citation>
    <scope>NUCLEOTIDE SEQUENCE</scope>
    <source>
        <strain evidence="2">An582</strain>
    </source>
</reference>
<evidence type="ECO:0000313" key="3">
    <source>
        <dbReference type="Proteomes" id="UP000705508"/>
    </source>
</evidence>
<sequence length="107" mass="12373">MDRTDAEKRRRKLLAQTRNLYSERGAVPAVHPRYRSAYNRLYKEEEPAPQGTFSLRVVFCCLLFFGFVLMDHYDLTVADVSSSRITEAVADDMGVAEVWQEIRDAVR</sequence>
<dbReference type="AlphaFoldDB" id="A0A938XAU5"/>
<gene>
    <name evidence="2" type="ORF">H6A20_02290</name>
</gene>